<dbReference type="EMBL" id="DQ456491">
    <property type="protein sequence ID" value="ABE01864.1"/>
    <property type="molecule type" value="mRNA"/>
</dbReference>
<dbReference type="AlphaFoldDB" id="A1XNB2"/>
<organism evidence="1">
    <name type="scientific">Vicia sativa</name>
    <name type="common">Spring vetch</name>
    <name type="synonym">Tare</name>
    <dbReference type="NCBI Taxonomy" id="3908"/>
    <lineage>
        <taxon>Eukaryota</taxon>
        <taxon>Viridiplantae</taxon>
        <taxon>Streptophyta</taxon>
        <taxon>Embryophyta</taxon>
        <taxon>Tracheophyta</taxon>
        <taxon>Spermatophyta</taxon>
        <taxon>Magnoliopsida</taxon>
        <taxon>eudicotyledons</taxon>
        <taxon>Gunneridae</taxon>
        <taxon>Pentapetalae</taxon>
        <taxon>rosids</taxon>
        <taxon>fabids</taxon>
        <taxon>Fabales</taxon>
        <taxon>Fabaceae</taxon>
        <taxon>Papilionoideae</taxon>
        <taxon>50 kb inversion clade</taxon>
        <taxon>NPAAA clade</taxon>
        <taxon>Hologalegina</taxon>
        <taxon>IRL clade</taxon>
        <taxon>Fabeae</taxon>
        <taxon>Vicia</taxon>
    </lineage>
</organism>
<sequence length="68" mass="7855">MYEYAWTPRGLQGTSRCRVTPNRRLMRATGASFAIQLRNELNRAVVDEPCRGILRFSGHWILTNVFVT</sequence>
<reference evidence="1" key="1">
    <citation type="journal article" date="2008" name="Aust. J. Crop Sci.">
        <title>Isolation and characterization of o-acetylserine (thiol) lyase, an enzyme of the cysteine biosynthetic pathway of vetch (Vicia sativa L.).</title>
        <authorList>
            <person name="Novero A.U."/>
            <person name="Taylor P.W.J."/>
            <person name="Ford R."/>
        </authorList>
    </citation>
    <scope>NUCLEOTIDE SEQUENCE</scope>
</reference>
<proteinExistence type="evidence at transcript level"/>
<name>A1XNB2_VICSA</name>
<evidence type="ECO:0000313" key="1">
    <source>
        <dbReference type="EMBL" id="ABE01864.1"/>
    </source>
</evidence>
<protein>
    <submittedName>
        <fullName evidence="1">Putative cysteine synthase Voas-tl5</fullName>
    </submittedName>
</protein>
<accession>A1XNB2</accession>